<dbReference type="InterPro" id="IPR003869">
    <property type="entry name" value="Polysac_CapD-like"/>
</dbReference>
<dbReference type="SUPFAM" id="SSF51735">
    <property type="entry name" value="NAD(P)-binding Rossmann-fold domains"/>
    <property type="match status" value="1"/>
</dbReference>
<dbReference type="InterPro" id="IPR036291">
    <property type="entry name" value="NAD(P)-bd_dom_sf"/>
</dbReference>
<dbReference type="AlphaFoldDB" id="A0A6C0AVL7"/>
<dbReference type="PANTHER" id="PTHR43318">
    <property type="entry name" value="UDP-N-ACETYLGLUCOSAMINE 4,6-DEHYDRATASE"/>
    <property type="match status" value="1"/>
</dbReference>
<dbReference type="Pfam" id="PF02719">
    <property type="entry name" value="Polysacc_synt_2"/>
    <property type="match status" value="1"/>
</dbReference>
<reference evidence="3" key="1">
    <citation type="journal article" date="2020" name="Nature">
        <title>Giant virus diversity and host interactions through global metagenomics.</title>
        <authorList>
            <person name="Schulz F."/>
            <person name="Roux S."/>
            <person name="Paez-Espino D."/>
            <person name="Jungbluth S."/>
            <person name="Walsh D.A."/>
            <person name="Denef V.J."/>
            <person name="McMahon K.D."/>
            <person name="Konstantinidis K.T."/>
            <person name="Eloe-Fadrosh E.A."/>
            <person name="Kyrpides N.C."/>
            <person name="Woyke T."/>
        </authorList>
    </citation>
    <scope>NUCLEOTIDE SEQUENCE</scope>
    <source>
        <strain evidence="3">GVMAG-S-ERX555965-48</strain>
    </source>
</reference>
<proteinExistence type="inferred from homology"/>
<evidence type="ECO:0000259" key="2">
    <source>
        <dbReference type="Pfam" id="PF02719"/>
    </source>
</evidence>
<dbReference type="InterPro" id="IPR051203">
    <property type="entry name" value="Polysaccharide_Synthase-Rel"/>
</dbReference>
<dbReference type="PANTHER" id="PTHR43318:SF1">
    <property type="entry name" value="POLYSACCHARIDE BIOSYNTHESIS PROTEIN EPSC-RELATED"/>
    <property type="match status" value="1"/>
</dbReference>
<name>A0A6C0AVL7_9ZZZZ</name>
<evidence type="ECO:0000313" key="3">
    <source>
        <dbReference type="EMBL" id="QHS83977.1"/>
    </source>
</evidence>
<accession>A0A6C0AVL7</accession>
<organism evidence="3">
    <name type="scientific">viral metagenome</name>
    <dbReference type="NCBI Taxonomy" id="1070528"/>
    <lineage>
        <taxon>unclassified sequences</taxon>
        <taxon>metagenomes</taxon>
        <taxon>organismal metagenomes</taxon>
    </lineage>
</organism>
<comment type="similarity">
    <text evidence="1">Belongs to the polysaccharide synthase family.</text>
</comment>
<evidence type="ECO:0000256" key="1">
    <source>
        <dbReference type="ARBA" id="ARBA00007430"/>
    </source>
</evidence>
<dbReference type="EMBL" id="MN738771">
    <property type="protein sequence ID" value="QHS83977.1"/>
    <property type="molecule type" value="Genomic_DNA"/>
</dbReference>
<feature type="domain" description="Polysaccharide biosynthesis protein CapD-like" evidence="2">
    <location>
        <begin position="4"/>
        <end position="253"/>
    </location>
</feature>
<dbReference type="Gene3D" id="3.40.50.720">
    <property type="entry name" value="NAD(P)-binding Rossmann-like Domain"/>
    <property type="match status" value="1"/>
</dbReference>
<protein>
    <recommendedName>
        <fullName evidence="2">Polysaccharide biosynthesis protein CapD-like domain-containing protein</fullName>
    </recommendedName>
</protein>
<sequence>MKTILITGITGSLGRAITKKLVSLDNYTVIGIYNSEQKYAHFKRTDKFNKIKCYKINISDSKFNEELDHIFKIHEIDYVIHSAAMKHVDICEENMKLAINTNVIASETLVNKCLEYKIKNLIAISTDKSLEPCNVYGYSKLLMQNYVLENNYSVYQGANFFWSDGSVLDIWKEQMLLNRPLTITNLEHVRYFNTLEQVATILINNLDTKGIILPDSVYIIKLGDLYNSFVKHYNYNKVITTGCNSYEKNIEQLDDNIKIRIPIDENKIIDLIKEYLNYLG</sequence>